<dbReference type="InterPro" id="IPR036236">
    <property type="entry name" value="Znf_C2H2_sf"/>
</dbReference>
<evidence type="ECO:0000313" key="12">
    <source>
        <dbReference type="Proteomes" id="UP000001194"/>
    </source>
</evidence>
<dbReference type="PANTHER" id="PTHR45718:SF4">
    <property type="entry name" value="TRANSCRIPTIONAL ACTIVATOR CUBITUS INTERRUPTUS"/>
    <property type="match status" value="1"/>
</dbReference>
<keyword evidence="2" id="KW-0479">Metal-binding</keyword>
<evidence type="ECO:0000256" key="3">
    <source>
        <dbReference type="ARBA" id="ARBA00022737"/>
    </source>
</evidence>
<evidence type="ECO:0000256" key="7">
    <source>
        <dbReference type="PROSITE-ProRule" id="PRU00042"/>
    </source>
</evidence>
<evidence type="ECO:0000256" key="5">
    <source>
        <dbReference type="ARBA" id="ARBA00022833"/>
    </source>
</evidence>
<organism evidence="12">
    <name type="scientific">Laccaria bicolor (strain S238N-H82 / ATCC MYA-4686)</name>
    <name type="common">Bicoloured deceiver</name>
    <name type="synonym">Laccaria laccata var. bicolor</name>
    <dbReference type="NCBI Taxonomy" id="486041"/>
    <lineage>
        <taxon>Eukaryota</taxon>
        <taxon>Fungi</taxon>
        <taxon>Dikarya</taxon>
        <taxon>Basidiomycota</taxon>
        <taxon>Agaricomycotina</taxon>
        <taxon>Agaricomycetes</taxon>
        <taxon>Agaricomycetidae</taxon>
        <taxon>Agaricales</taxon>
        <taxon>Agaricineae</taxon>
        <taxon>Hydnangiaceae</taxon>
        <taxon>Laccaria</taxon>
    </lineage>
</organism>
<dbReference type="InterPro" id="IPR043359">
    <property type="entry name" value="GLI-like"/>
</dbReference>
<dbReference type="GO" id="GO:0008270">
    <property type="term" value="F:zinc ion binding"/>
    <property type="evidence" value="ECO:0007669"/>
    <property type="project" value="UniProtKB-KW"/>
</dbReference>
<evidence type="ECO:0000256" key="9">
    <source>
        <dbReference type="SAM" id="MobiDB-lite"/>
    </source>
</evidence>
<feature type="coiled-coil region" evidence="8">
    <location>
        <begin position="328"/>
        <end position="362"/>
    </location>
</feature>
<sequence length="415" mass="45459">MARSRREKKRGPTPRPSARSSSRSPSLSDSSVVQHASVLSEHTDAFGPSVSRSGSPMRLHPDTLESDHTVTCQWEGCGRVFPHLPPLIEHIRNDHVDVQKSSYTCEWAGCQRGGAQQISRSALISHLRSHTGEKPFVCSVPECDKSFARPDSLHKHLRNQHNISPPPPARGGSRKRKRATEDDAGPSAPPPPAPSPAPTNNAGTFNTFKVESHTPSEAVFEDPQSGAGATQHEFRQDDFTPHHLSHPLRQRSENQNQNRAPTNGVHRSASPAGLPPGGDEDEGYTSSSSDTLPAHLLPHRSPTTGLVLGRSPAMVMYLLMKAKHRYALEQHEELIEQLRVMKKEKEREKELKEEALDQFFRAIAGRDAEQLMFIAQPVESGSHIPIVGPPSEGGGPPFEQSYFGSIPITNGNGRS</sequence>
<dbReference type="SMART" id="SM00355">
    <property type="entry name" value="ZnF_C2H2"/>
    <property type="match status" value="3"/>
</dbReference>
<proteinExistence type="predicted"/>
<feature type="region of interest" description="Disordered" evidence="9">
    <location>
        <begin position="239"/>
        <end position="303"/>
    </location>
</feature>
<dbReference type="FunFam" id="3.30.160.60:FF:000201">
    <property type="entry name" value="C2H2 finger domain protein (Gli3)"/>
    <property type="match status" value="1"/>
</dbReference>
<dbReference type="GO" id="GO:0000978">
    <property type="term" value="F:RNA polymerase II cis-regulatory region sequence-specific DNA binding"/>
    <property type="evidence" value="ECO:0007669"/>
    <property type="project" value="TreeGrafter"/>
</dbReference>
<feature type="compositionally biased region" description="Low complexity" evidence="9">
    <location>
        <begin position="16"/>
        <end position="31"/>
    </location>
</feature>
<protein>
    <submittedName>
        <fullName evidence="11">Predicted protein</fullName>
    </submittedName>
</protein>
<keyword evidence="5" id="KW-0862">Zinc</keyword>
<evidence type="ECO:0000256" key="8">
    <source>
        <dbReference type="SAM" id="Coils"/>
    </source>
</evidence>
<feature type="compositionally biased region" description="Pro residues" evidence="9">
    <location>
        <begin position="187"/>
        <end position="197"/>
    </location>
</feature>
<evidence type="ECO:0000259" key="10">
    <source>
        <dbReference type="PROSITE" id="PS50157"/>
    </source>
</evidence>
<dbReference type="PROSITE" id="PS50157">
    <property type="entry name" value="ZINC_FINGER_C2H2_2"/>
    <property type="match status" value="3"/>
</dbReference>
<dbReference type="GO" id="GO:0005634">
    <property type="term" value="C:nucleus"/>
    <property type="evidence" value="ECO:0007669"/>
    <property type="project" value="UniProtKB-SubCell"/>
</dbReference>
<feature type="domain" description="C2H2-type" evidence="10">
    <location>
        <begin position="70"/>
        <end position="100"/>
    </location>
</feature>
<accession>B0DPN1</accession>
<dbReference type="InterPro" id="IPR013087">
    <property type="entry name" value="Znf_C2H2_type"/>
</dbReference>
<dbReference type="Gene3D" id="3.30.160.60">
    <property type="entry name" value="Classic Zinc Finger"/>
    <property type="match status" value="3"/>
</dbReference>
<dbReference type="PROSITE" id="PS00028">
    <property type="entry name" value="ZINC_FINGER_C2H2_1"/>
    <property type="match status" value="2"/>
</dbReference>
<dbReference type="Pfam" id="PF00096">
    <property type="entry name" value="zf-C2H2"/>
    <property type="match status" value="1"/>
</dbReference>
<evidence type="ECO:0000256" key="4">
    <source>
        <dbReference type="ARBA" id="ARBA00022771"/>
    </source>
</evidence>
<dbReference type="GO" id="GO:0000981">
    <property type="term" value="F:DNA-binding transcription factor activity, RNA polymerase II-specific"/>
    <property type="evidence" value="ECO:0007669"/>
    <property type="project" value="TreeGrafter"/>
</dbReference>
<feature type="compositionally biased region" description="Basic residues" evidence="9">
    <location>
        <begin position="1"/>
        <end position="12"/>
    </location>
</feature>
<feature type="region of interest" description="Disordered" evidence="9">
    <location>
        <begin position="1"/>
        <end position="63"/>
    </location>
</feature>
<dbReference type="GeneID" id="6081490"/>
<keyword evidence="4 7" id="KW-0863">Zinc-finger</keyword>
<keyword evidence="6" id="KW-0539">Nucleus</keyword>
<feature type="region of interest" description="Disordered" evidence="9">
    <location>
        <begin position="387"/>
        <end position="415"/>
    </location>
</feature>
<dbReference type="AlphaFoldDB" id="B0DPN1"/>
<evidence type="ECO:0000256" key="2">
    <source>
        <dbReference type="ARBA" id="ARBA00022723"/>
    </source>
</evidence>
<dbReference type="STRING" id="486041.B0DPN1"/>
<dbReference type="InParanoid" id="B0DPN1"/>
<dbReference type="SUPFAM" id="SSF57667">
    <property type="entry name" value="beta-beta-alpha zinc fingers"/>
    <property type="match status" value="2"/>
</dbReference>
<name>B0DPN1_LACBS</name>
<dbReference type="HOGENOM" id="CLU_046889_0_0_1"/>
<comment type="subcellular location">
    <subcellularLocation>
        <location evidence="1">Nucleus</location>
    </subcellularLocation>
</comment>
<dbReference type="RefSeq" id="XP_001885936.1">
    <property type="nucleotide sequence ID" value="XM_001885901.1"/>
</dbReference>
<dbReference type="EMBL" id="DS547124">
    <property type="protein sequence ID" value="EDR03480.1"/>
    <property type="molecule type" value="Genomic_DNA"/>
</dbReference>
<feature type="domain" description="C2H2-type" evidence="10">
    <location>
        <begin position="103"/>
        <end position="135"/>
    </location>
</feature>
<evidence type="ECO:0000256" key="6">
    <source>
        <dbReference type="ARBA" id="ARBA00023242"/>
    </source>
</evidence>
<keyword evidence="12" id="KW-1185">Reference proteome</keyword>
<keyword evidence="8" id="KW-0175">Coiled coil</keyword>
<feature type="domain" description="C2H2-type" evidence="10">
    <location>
        <begin position="136"/>
        <end position="166"/>
    </location>
</feature>
<feature type="region of interest" description="Disordered" evidence="9">
    <location>
        <begin position="156"/>
        <end position="207"/>
    </location>
</feature>
<evidence type="ECO:0000313" key="11">
    <source>
        <dbReference type="EMBL" id="EDR03480.1"/>
    </source>
</evidence>
<reference evidence="11 12" key="1">
    <citation type="journal article" date="2008" name="Nature">
        <title>The genome of Laccaria bicolor provides insights into mycorrhizal symbiosis.</title>
        <authorList>
            <person name="Martin F."/>
            <person name="Aerts A."/>
            <person name="Ahren D."/>
            <person name="Brun A."/>
            <person name="Danchin E.G.J."/>
            <person name="Duchaussoy F."/>
            <person name="Gibon J."/>
            <person name="Kohler A."/>
            <person name="Lindquist E."/>
            <person name="Pereda V."/>
            <person name="Salamov A."/>
            <person name="Shapiro H.J."/>
            <person name="Wuyts J."/>
            <person name="Blaudez D."/>
            <person name="Buee M."/>
            <person name="Brokstein P."/>
            <person name="Canbaeck B."/>
            <person name="Cohen D."/>
            <person name="Courty P.E."/>
            <person name="Coutinho P.M."/>
            <person name="Delaruelle C."/>
            <person name="Detter J.C."/>
            <person name="Deveau A."/>
            <person name="DiFazio S."/>
            <person name="Duplessis S."/>
            <person name="Fraissinet-Tachet L."/>
            <person name="Lucic E."/>
            <person name="Frey-Klett P."/>
            <person name="Fourrey C."/>
            <person name="Feussner I."/>
            <person name="Gay G."/>
            <person name="Grimwood J."/>
            <person name="Hoegger P.J."/>
            <person name="Jain P."/>
            <person name="Kilaru S."/>
            <person name="Labbe J."/>
            <person name="Lin Y.C."/>
            <person name="Legue V."/>
            <person name="Le Tacon F."/>
            <person name="Marmeisse R."/>
            <person name="Melayah D."/>
            <person name="Montanini B."/>
            <person name="Muratet M."/>
            <person name="Nehls U."/>
            <person name="Niculita-Hirzel H."/>
            <person name="Oudot-Le Secq M.P."/>
            <person name="Peter M."/>
            <person name="Quesneville H."/>
            <person name="Rajashekar B."/>
            <person name="Reich M."/>
            <person name="Rouhier N."/>
            <person name="Schmutz J."/>
            <person name="Yin T."/>
            <person name="Chalot M."/>
            <person name="Henrissat B."/>
            <person name="Kuees U."/>
            <person name="Lucas S."/>
            <person name="Van de Peer Y."/>
            <person name="Podila G.K."/>
            <person name="Polle A."/>
            <person name="Pukkila P.J."/>
            <person name="Richardson P.M."/>
            <person name="Rouze P."/>
            <person name="Sanders I.R."/>
            <person name="Stajich J.E."/>
            <person name="Tunlid A."/>
            <person name="Tuskan G."/>
            <person name="Grigoriev I.V."/>
        </authorList>
    </citation>
    <scope>NUCLEOTIDE SEQUENCE [LARGE SCALE GENOMIC DNA]</scope>
    <source>
        <strain evidence="12">S238N-H82 / ATCC MYA-4686</strain>
    </source>
</reference>
<dbReference type="Proteomes" id="UP000001194">
    <property type="component" value="Unassembled WGS sequence"/>
</dbReference>
<keyword evidence="3" id="KW-0677">Repeat</keyword>
<dbReference type="OrthoDB" id="3437960at2759"/>
<gene>
    <name evidence="11" type="ORF">LACBIDRAFT_307210</name>
</gene>
<evidence type="ECO:0000256" key="1">
    <source>
        <dbReference type="ARBA" id="ARBA00004123"/>
    </source>
</evidence>
<dbReference type="PANTHER" id="PTHR45718">
    <property type="entry name" value="TRANSCRIPTIONAL ACTIVATOR CUBITUS INTERRUPTUS"/>
    <property type="match status" value="1"/>
</dbReference>
<dbReference type="KEGG" id="lbc:LACBIDRAFT_307210"/>